<organism evidence="1 2">
    <name type="scientific">Liparis tanakae</name>
    <name type="common">Tanaka's snailfish</name>
    <dbReference type="NCBI Taxonomy" id="230148"/>
    <lineage>
        <taxon>Eukaryota</taxon>
        <taxon>Metazoa</taxon>
        <taxon>Chordata</taxon>
        <taxon>Craniata</taxon>
        <taxon>Vertebrata</taxon>
        <taxon>Euteleostomi</taxon>
        <taxon>Actinopterygii</taxon>
        <taxon>Neopterygii</taxon>
        <taxon>Teleostei</taxon>
        <taxon>Neoteleostei</taxon>
        <taxon>Acanthomorphata</taxon>
        <taxon>Eupercaria</taxon>
        <taxon>Perciformes</taxon>
        <taxon>Cottioidei</taxon>
        <taxon>Cottales</taxon>
        <taxon>Liparidae</taxon>
        <taxon>Liparis</taxon>
    </lineage>
</organism>
<name>A0A4Z2JI13_9TELE</name>
<comment type="caution">
    <text evidence="1">The sequence shown here is derived from an EMBL/GenBank/DDBJ whole genome shotgun (WGS) entry which is preliminary data.</text>
</comment>
<reference evidence="1 2" key="1">
    <citation type="submission" date="2019-03" db="EMBL/GenBank/DDBJ databases">
        <title>First draft genome of Liparis tanakae, snailfish: a comprehensive survey of snailfish specific genes.</title>
        <authorList>
            <person name="Kim W."/>
            <person name="Song I."/>
            <person name="Jeong J.-H."/>
            <person name="Kim D."/>
            <person name="Kim S."/>
            <person name="Ryu S."/>
            <person name="Song J.Y."/>
            <person name="Lee S.K."/>
        </authorList>
    </citation>
    <scope>NUCLEOTIDE SEQUENCE [LARGE SCALE GENOMIC DNA]</scope>
    <source>
        <tissue evidence="1">Muscle</tissue>
    </source>
</reference>
<sequence>MEGSGMDRVELTANQKETQQERLVCQALLIYDVHARFIKLQSVCVERQLLWTDSELKDHQSLKRSQLHNTS</sequence>
<evidence type="ECO:0000313" key="1">
    <source>
        <dbReference type="EMBL" id="TNN89384.1"/>
    </source>
</evidence>
<evidence type="ECO:0000313" key="2">
    <source>
        <dbReference type="Proteomes" id="UP000314294"/>
    </source>
</evidence>
<dbReference type="Proteomes" id="UP000314294">
    <property type="component" value="Unassembled WGS sequence"/>
</dbReference>
<keyword evidence="2" id="KW-1185">Reference proteome</keyword>
<dbReference type="AlphaFoldDB" id="A0A4Z2JI13"/>
<accession>A0A4Z2JI13</accession>
<proteinExistence type="predicted"/>
<protein>
    <submittedName>
        <fullName evidence="1">Uncharacterized protein</fullName>
    </submittedName>
</protein>
<gene>
    <name evidence="1" type="ORF">EYF80_000672</name>
</gene>
<dbReference type="EMBL" id="SRLO01000002">
    <property type="protein sequence ID" value="TNN89384.1"/>
    <property type="molecule type" value="Genomic_DNA"/>
</dbReference>